<dbReference type="Gene3D" id="1.20.1070.10">
    <property type="entry name" value="Rhodopsin 7-helix transmembrane proteins"/>
    <property type="match status" value="1"/>
</dbReference>
<feature type="transmembrane region" description="Helical" evidence="6">
    <location>
        <begin position="12"/>
        <end position="30"/>
    </location>
</feature>
<dbReference type="InterPro" id="IPR052954">
    <property type="entry name" value="GPCR-Ligand_Int"/>
</dbReference>
<feature type="domain" description="G-protein coupled receptors family 1 profile" evidence="7">
    <location>
        <begin position="154"/>
        <end position="445"/>
    </location>
</feature>
<feature type="compositionally biased region" description="Polar residues" evidence="5">
    <location>
        <begin position="472"/>
        <end position="486"/>
    </location>
</feature>
<evidence type="ECO:0000256" key="1">
    <source>
        <dbReference type="ARBA" id="ARBA00004370"/>
    </source>
</evidence>
<evidence type="ECO:0000256" key="6">
    <source>
        <dbReference type="SAM" id="Phobius"/>
    </source>
</evidence>
<keyword evidence="4 6" id="KW-0472">Membrane</keyword>
<feature type="compositionally biased region" description="Basic and acidic residues" evidence="5">
    <location>
        <begin position="64"/>
        <end position="87"/>
    </location>
</feature>
<protein>
    <recommendedName>
        <fullName evidence="7">G-protein coupled receptors family 1 profile domain-containing protein</fullName>
    </recommendedName>
</protein>
<dbReference type="PANTHER" id="PTHR46641:SF5">
    <property type="entry name" value="NEUROPEPTIDE RECEPTOR FAMILY"/>
    <property type="match status" value="1"/>
</dbReference>
<dbReference type="SUPFAM" id="SSF81321">
    <property type="entry name" value="Family A G protein-coupled receptor-like"/>
    <property type="match status" value="1"/>
</dbReference>
<evidence type="ECO:0000256" key="4">
    <source>
        <dbReference type="ARBA" id="ARBA00023136"/>
    </source>
</evidence>
<organism evidence="8 9">
    <name type="scientific">Ditylenchus destructor</name>
    <dbReference type="NCBI Taxonomy" id="166010"/>
    <lineage>
        <taxon>Eukaryota</taxon>
        <taxon>Metazoa</taxon>
        <taxon>Ecdysozoa</taxon>
        <taxon>Nematoda</taxon>
        <taxon>Chromadorea</taxon>
        <taxon>Rhabditida</taxon>
        <taxon>Tylenchina</taxon>
        <taxon>Tylenchomorpha</taxon>
        <taxon>Sphaerularioidea</taxon>
        <taxon>Anguinidae</taxon>
        <taxon>Anguininae</taxon>
        <taxon>Ditylenchus</taxon>
    </lineage>
</organism>
<feature type="transmembrane region" description="Helical" evidence="6">
    <location>
        <begin position="429"/>
        <end position="449"/>
    </location>
</feature>
<gene>
    <name evidence="8" type="ORF">DdX_14882</name>
</gene>
<dbReference type="AlphaFoldDB" id="A0AAD4MW02"/>
<dbReference type="Proteomes" id="UP001201812">
    <property type="component" value="Unassembled WGS sequence"/>
</dbReference>
<keyword evidence="2 6" id="KW-0812">Transmembrane</keyword>
<comment type="subcellular location">
    <subcellularLocation>
        <location evidence="1">Membrane</location>
    </subcellularLocation>
</comment>
<feature type="transmembrane region" description="Helical" evidence="6">
    <location>
        <begin position="176"/>
        <end position="195"/>
    </location>
</feature>
<evidence type="ECO:0000256" key="2">
    <source>
        <dbReference type="ARBA" id="ARBA00022692"/>
    </source>
</evidence>
<reference evidence="8" key="1">
    <citation type="submission" date="2022-01" db="EMBL/GenBank/DDBJ databases">
        <title>Genome Sequence Resource for Two Populations of Ditylenchus destructor, the Migratory Endoparasitic Phytonematode.</title>
        <authorList>
            <person name="Zhang H."/>
            <person name="Lin R."/>
            <person name="Xie B."/>
        </authorList>
    </citation>
    <scope>NUCLEOTIDE SEQUENCE</scope>
    <source>
        <strain evidence="8">BazhouSP</strain>
    </source>
</reference>
<comment type="caution">
    <text evidence="8">The sequence shown here is derived from an EMBL/GenBank/DDBJ whole genome shotgun (WGS) entry which is preliminary data.</text>
</comment>
<keyword evidence="9" id="KW-1185">Reference proteome</keyword>
<name>A0AAD4MW02_9BILA</name>
<evidence type="ECO:0000259" key="7">
    <source>
        <dbReference type="PROSITE" id="PS50262"/>
    </source>
</evidence>
<evidence type="ECO:0000256" key="3">
    <source>
        <dbReference type="ARBA" id="ARBA00022989"/>
    </source>
</evidence>
<evidence type="ECO:0000313" key="8">
    <source>
        <dbReference type="EMBL" id="KAI1703458.1"/>
    </source>
</evidence>
<feature type="transmembrane region" description="Helical" evidence="6">
    <location>
        <begin position="257"/>
        <end position="277"/>
    </location>
</feature>
<dbReference type="PROSITE" id="PS50262">
    <property type="entry name" value="G_PROTEIN_RECEP_F1_2"/>
    <property type="match status" value="1"/>
</dbReference>
<accession>A0AAD4MW02</accession>
<feature type="region of interest" description="Disordered" evidence="5">
    <location>
        <begin position="465"/>
        <end position="486"/>
    </location>
</feature>
<dbReference type="EMBL" id="JAKKPZ010000082">
    <property type="protein sequence ID" value="KAI1703458.1"/>
    <property type="molecule type" value="Genomic_DNA"/>
</dbReference>
<dbReference type="GO" id="GO:0016020">
    <property type="term" value="C:membrane"/>
    <property type="evidence" value="ECO:0007669"/>
    <property type="project" value="UniProtKB-SubCell"/>
</dbReference>
<evidence type="ECO:0000313" key="9">
    <source>
        <dbReference type="Proteomes" id="UP001201812"/>
    </source>
</evidence>
<keyword evidence="3 6" id="KW-1133">Transmembrane helix</keyword>
<dbReference type="PANTHER" id="PTHR46641">
    <property type="entry name" value="FMRFAMIDE RECEPTOR-RELATED"/>
    <property type="match status" value="1"/>
</dbReference>
<sequence>MKTWDFIDGPFTFFGVILGLFLNLLTIYTMSRYQSLKAKAQQRGSVFQSRHTAKSLSFSSDSSGNKRDSTVRDSEKRKASEQSKTEPNRNSLAPLGEESETERHFSGSAESEQSERKGVREKEEIQSVKKFGMLQNLKTCPPVFIWAQKKMSSGRFSPGGSFFPSRASCKNRVFTFLKWLILTDSAILISTLFLYCLPTLTKHSPSIYLLRASKVAYVAGNAFVMASVWLILALVIDRYLILSRTFTMSTSKSGCNIKLLVLFIYLISLVVAFPRYFDWHLAYNPGSGRASLTRLALSRNQAYVLIYKAIGGAVLYSIIPPILIFVMLSKVWSIMYRANYLDSSRIVLRPARDIIAKISGEYCPIRKFVRTRLHSDETTDSEIILMFLTLKILISRAFPSLLDILEYLTVFHGFSSVISPSAFSNLVHVSNFVIASTSSVNFFIFYIFSSSFRRCFNKKVCGPKKKTRPEAMNQSCRSNNTLLLPP</sequence>
<evidence type="ECO:0000256" key="5">
    <source>
        <dbReference type="SAM" id="MobiDB-lite"/>
    </source>
</evidence>
<feature type="transmembrane region" description="Helical" evidence="6">
    <location>
        <begin position="215"/>
        <end position="236"/>
    </location>
</feature>
<feature type="compositionally biased region" description="Basic and acidic residues" evidence="5">
    <location>
        <begin position="113"/>
        <end position="122"/>
    </location>
</feature>
<feature type="transmembrane region" description="Helical" evidence="6">
    <location>
        <begin position="305"/>
        <end position="328"/>
    </location>
</feature>
<proteinExistence type="predicted"/>
<feature type="region of interest" description="Disordered" evidence="5">
    <location>
        <begin position="56"/>
        <end position="122"/>
    </location>
</feature>
<dbReference type="InterPro" id="IPR017452">
    <property type="entry name" value="GPCR_Rhodpsn_7TM"/>
</dbReference>